<proteinExistence type="predicted"/>
<dbReference type="EMBL" id="FOUI01000026">
    <property type="protein sequence ID" value="SFM89946.1"/>
    <property type="molecule type" value="Genomic_DNA"/>
</dbReference>
<gene>
    <name evidence="3" type="ORF">SAMN05216217_12613</name>
</gene>
<protein>
    <submittedName>
        <fullName evidence="3">Tetratricopeptide repeat-containing protein</fullName>
    </submittedName>
</protein>
<sequence length="148" mass="16449">MTKWLVVSCLFVTLLGCAATPSVEQQRQGLEELMGLAQVAYGDGRMADAERHLHAITERYPDTVTAWLRLGNVFYRTGRFDAAVHAYEQTLRYDSRNGQAWHNLALTRMQQARSNIEAGLGSTVPGSQDYEALVRLQQSLGAVKDSGF</sequence>
<dbReference type="AlphaFoldDB" id="A0A1I4ULV4"/>
<dbReference type="PROSITE" id="PS50293">
    <property type="entry name" value="TPR_REGION"/>
    <property type="match status" value="1"/>
</dbReference>
<evidence type="ECO:0000313" key="4">
    <source>
        <dbReference type="Proteomes" id="UP000243629"/>
    </source>
</evidence>
<evidence type="ECO:0000256" key="1">
    <source>
        <dbReference type="PROSITE-ProRule" id="PRU00339"/>
    </source>
</evidence>
<dbReference type="Proteomes" id="UP000243629">
    <property type="component" value="Unassembled WGS sequence"/>
</dbReference>
<organism evidence="3 4">
    <name type="scientific">Halopseudomonas yangmingensis</name>
    <dbReference type="NCBI Taxonomy" id="1720063"/>
    <lineage>
        <taxon>Bacteria</taxon>
        <taxon>Pseudomonadati</taxon>
        <taxon>Pseudomonadota</taxon>
        <taxon>Gammaproteobacteria</taxon>
        <taxon>Pseudomonadales</taxon>
        <taxon>Pseudomonadaceae</taxon>
        <taxon>Halopseudomonas</taxon>
    </lineage>
</organism>
<keyword evidence="1" id="KW-0802">TPR repeat</keyword>
<dbReference type="STRING" id="1720063.SAMN05216217_12613"/>
<name>A0A1I4ULV4_9GAMM</name>
<feature type="signal peptide" evidence="2">
    <location>
        <begin position="1"/>
        <end position="18"/>
    </location>
</feature>
<accession>A0A1I4ULV4</accession>
<keyword evidence="4" id="KW-1185">Reference proteome</keyword>
<evidence type="ECO:0000313" key="3">
    <source>
        <dbReference type="EMBL" id="SFM89946.1"/>
    </source>
</evidence>
<keyword evidence="2" id="KW-0732">Signal</keyword>
<dbReference type="PROSITE" id="PS50005">
    <property type="entry name" value="TPR"/>
    <property type="match status" value="1"/>
</dbReference>
<feature type="repeat" description="TPR" evidence="1">
    <location>
        <begin position="64"/>
        <end position="97"/>
    </location>
</feature>
<dbReference type="PROSITE" id="PS51257">
    <property type="entry name" value="PROKAR_LIPOPROTEIN"/>
    <property type="match status" value="1"/>
</dbReference>
<dbReference type="RefSeq" id="WP_177197303.1">
    <property type="nucleotide sequence ID" value="NZ_FOUI01000026.1"/>
</dbReference>
<dbReference type="Gene3D" id="1.25.40.10">
    <property type="entry name" value="Tetratricopeptide repeat domain"/>
    <property type="match status" value="1"/>
</dbReference>
<reference evidence="4" key="1">
    <citation type="submission" date="2016-10" db="EMBL/GenBank/DDBJ databases">
        <authorList>
            <person name="Varghese N."/>
            <person name="Submissions S."/>
        </authorList>
    </citation>
    <scope>NUCLEOTIDE SEQUENCE [LARGE SCALE GENOMIC DNA]</scope>
    <source>
        <strain evidence="4">DSM 24213</strain>
    </source>
</reference>
<dbReference type="InterPro" id="IPR011990">
    <property type="entry name" value="TPR-like_helical_dom_sf"/>
</dbReference>
<dbReference type="InterPro" id="IPR019734">
    <property type="entry name" value="TPR_rpt"/>
</dbReference>
<evidence type="ECO:0000256" key="2">
    <source>
        <dbReference type="SAM" id="SignalP"/>
    </source>
</evidence>
<dbReference type="Pfam" id="PF13432">
    <property type="entry name" value="TPR_16"/>
    <property type="match status" value="1"/>
</dbReference>
<dbReference type="SMART" id="SM00028">
    <property type="entry name" value="TPR"/>
    <property type="match status" value="2"/>
</dbReference>
<feature type="chain" id="PRO_5017238931" evidence="2">
    <location>
        <begin position="19"/>
        <end position="148"/>
    </location>
</feature>
<dbReference type="SUPFAM" id="SSF48452">
    <property type="entry name" value="TPR-like"/>
    <property type="match status" value="1"/>
</dbReference>